<reference evidence="5 6" key="1">
    <citation type="submission" date="2019-05" db="EMBL/GenBank/DDBJ databases">
        <title>Culicoidintestinum kansasii gen. nov., sp. nov. from the gastrointestinal tract of the biting midge, Culicoides sonorensis.</title>
        <authorList>
            <person name="Neupane S."/>
            <person name="Ghosh A."/>
            <person name="Gunther S."/>
            <person name="Martin K."/>
            <person name="Zurek L."/>
        </authorList>
    </citation>
    <scope>NUCLEOTIDE SEQUENCE [LARGE SCALE GENOMIC DNA]</scope>
    <source>
        <strain evidence="5 6">CS-1</strain>
    </source>
</reference>
<dbReference type="OrthoDB" id="163346at2"/>
<keyword evidence="1" id="KW-0805">Transcription regulation</keyword>
<keyword evidence="6" id="KW-1185">Reference proteome</keyword>
<proteinExistence type="predicted"/>
<evidence type="ECO:0000313" key="6">
    <source>
        <dbReference type="Proteomes" id="UP000306912"/>
    </source>
</evidence>
<dbReference type="Gene3D" id="1.10.10.10">
    <property type="entry name" value="Winged helix-like DNA-binding domain superfamily/Winged helix DNA-binding domain"/>
    <property type="match status" value="1"/>
</dbReference>
<dbReference type="EMBL" id="VBWP01000006">
    <property type="protein sequence ID" value="TLG72896.1"/>
    <property type="molecule type" value="Genomic_DNA"/>
</dbReference>
<dbReference type="InParanoid" id="A0A5R8QAE9"/>
<dbReference type="GO" id="GO:0003677">
    <property type="term" value="F:DNA binding"/>
    <property type="evidence" value="ECO:0007669"/>
    <property type="project" value="UniProtKB-KW"/>
</dbReference>
<evidence type="ECO:0000256" key="3">
    <source>
        <dbReference type="ARBA" id="ARBA00023163"/>
    </source>
</evidence>
<dbReference type="SMART" id="SM00347">
    <property type="entry name" value="HTH_MARR"/>
    <property type="match status" value="1"/>
</dbReference>
<accession>A0A5R8QAE9</accession>
<dbReference type="InterPro" id="IPR036390">
    <property type="entry name" value="WH_DNA-bd_sf"/>
</dbReference>
<name>A0A5R8QAE9_9FIRM</name>
<dbReference type="PROSITE" id="PS50995">
    <property type="entry name" value="HTH_MARR_2"/>
    <property type="match status" value="1"/>
</dbReference>
<dbReference type="PANTHER" id="PTHR42756:SF1">
    <property type="entry name" value="TRANSCRIPTIONAL REPRESSOR OF EMRAB OPERON"/>
    <property type="match status" value="1"/>
</dbReference>
<dbReference type="GO" id="GO:0003700">
    <property type="term" value="F:DNA-binding transcription factor activity"/>
    <property type="evidence" value="ECO:0007669"/>
    <property type="project" value="InterPro"/>
</dbReference>
<dbReference type="InterPro" id="IPR000835">
    <property type="entry name" value="HTH_MarR-typ"/>
</dbReference>
<dbReference type="Proteomes" id="UP000306912">
    <property type="component" value="Unassembled WGS sequence"/>
</dbReference>
<dbReference type="RefSeq" id="WP_138191122.1">
    <property type="nucleotide sequence ID" value="NZ_VBWP01000006.1"/>
</dbReference>
<comment type="caution">
    <text evidence="5">The sequence shown here is derived from an EMBL/GenBank/DDBJ whole genome shotgun (WGS) entry which is preliminary data.</text>
</comment>
<dbReference type="SUPFAM" id="SSF46785">
    <property type="entry name" value="Winged helix' DNA-binding domain"/>
    <property type="match status" value="1"/>
</dbReference>
<keyword evidence="2" id="KW-0238">DNA-binding</keyword>
<evidence type="ECO:0000256" key="1">
    <source>
        <dbReference type="ARBA" id="ARBA00023015"/>
    </source>
</evidence>
<dbReference type="InterPro" id="IPR036388">
    <property type="entry name" value="WH-like_DNA-bd_sf"/>
</dbReference>
<evidence type="ECO:0000259" key="4">
    <source>
        <dbReference type="PROSITE" id="PS50995"/>
    </source>
</evidence>
<dbReference type="PRINTS" id="PR00598">
    <property type="entry name" value="HTHMARR"/>
</dbReference>
<feature type="domain" description="HTH marR-type" evidence="4">
    <location>
        <begin position="1"/>
        <end position="130"/>
    </location>
</feature>
<dbReference type="Pfam" id="PF12802">
    <property type="entry name" value="MarR_2"/>
    <property type="match status" value="1"/>
</dbReference>
<evidence type="ECO:0000313" key="5">
    <source>
        <dbReference type="EMBL" id="TLG72896.1"/>
    </source>
</evidence>
<keyword evidence="3" id="KW-0804">Transcription</keyword>
<gene>
    <name evidence="5" type="ORF">FEZ08_07565</name>
</gene>
<dbReference type="PANTHER" id="PTHR42756">
    <property type="entry name" value="TRANSCRIPTIONAL REGULATOR, MARR"/>
    <property type="match status" value="1"/>
</dbReference>
<organism evidence="5 6">
    <name type="scientific">Culicoidibacter larvae</name>
    <dbReference type="NCBI Taxonomy" id="2579976"/>
    <lineage>
        <taxon>Bacteria</taxon>
        <taxon>Bacillati</taxon>
        <taxon>Bacillota</taxon>
        <taxon>Culicoidibacteria</taxon>
        <taxon>Culicoidibacterales</taxon>
        <taxon>Culicoidibacteraceae</taxon>
        <taxon>Culicoidibacter</taxon>
    </lineage>
</organism>
<sequence>MIHDFTETIAAFYRLYNKRNPDYPIKSSEMGMLIYFYNNIGATALDASKYFKITKPSVTTAIQSLEKQHLLVREQDINDKRSYKIFLSDKGHTLVEEMIESFNSYATLLYTKLGDEKAALLSSLLKEATTILETEGQ</sequence>
<protein>
    <submittedName>
        <fullName evidence="5">Winged helix-turn-helix transcriptional regulator</fullName>
    </submittedName>
</protein>
<dbReference type="AlphaFoldDB" id="A0A5R8QAE9"/>
<evidence type="ECO:0000256" key="2">
    <source>
        <dbReference type="ARBA" id="ARBA00023125"/>
    </source>
</evidence>